<dbReference type="Proteomes" id="UP000186601">
    <property type="component" value="Unassembled WGS sequence"/>
</dbReference>
<reference evidence="2 3" key="1">
    <citation type="submission" date="2018-02" db="EMBL/GenBank/DDBJ databases">
        <title>Genome sequence of the basidiomycete white-rot fungus Phlebia centrifuga.</title>
        <authorList>
            <person name="Granchi Z."/>
            <person name="Peng M."/>
            <person name="de Vries R.P."/>
            <person name="Hilden K."/>
            <person name="Makela M.R."/>
            <person name="Grigoriev I."/>
            <person name="Riley R."/>
        </authorList>
    </citation>
    <scope>NUCLEOTIDE SEQUENCE [LARGE SCALE GENOMIC DNA]</scope>
    <source>
        <strain evidence="2 3">FBCC195</strain>
    </source>
</reference>
<comment type="caution">
    <text evidence="2">The sequence shown here is derived from an EMBL/GenBank/DDBJ whole genome shotgun (WGS) entry which is preliminary data.</text>
</comment>
<feature type="region of interest" description="Disordered" evidence="1">
    <location>
        <begin position="38"/>
        <end position="59"/>
    </location>
</feature>
<sequence>MEEVHKAIEMLQALESWSHTAGRFLDLLCQLANAGDSPIPTNSTGSLKRRRDAESVDSAVRFPSPTSLLSQWDTSILNPNAFFEIPHAQPTGSQSLCPGTSANNHIPSSVLLSGSNELGDIPPRLNIQPSLNTQNVDPSRMSVARYNVPDLLEGISNDDLTSSFPSLGLPIELGLQEPVDDAALDMWSSVPTNPGEELQDLSTRIVSEDETENPKLRPVAKKRMTPPVKYQERSIFGTKQLRSLTSFNMIQDRKNSGQTSAIGTITAVNAPFFPLL</sequence>
<gene>
    <name evidence="2" type="ORF">PHLCEN_2v12902</name>
</gene>
<dbReference type="AlphaFoldDB" id="A0A2R6NG62"/>
<accession>A0A2R6NG62</accession>
<keyword evidence="3" id="KW-1185">Reference proteome</keyword>
<evidence type="ECO:0000256" key="1">
    <source>
        <dbReference type="SAM" id="MobiDB-lite"/>
    </source>
</evidence>
<evidence type="ECO:0000313" key="2">
    <source>
        <dbReference type="EMBL" id="PSR71248.1"/>
    </source>
</evidence>
<organism evidence="2 3">
    <name type="scientific">Hermanssonia centrifuga</name>
    <dbReference type="NCBI Taxonomy" id="98765"/>
    <lineage>
        <taxon>Eukaryota</taxon>
        <taxon>Fungi</taxon>
        <taxon>Dikarya</taxon>
        <taxon>Basidiomycota</taxon>
        <taxon>Agaricomycotina</taxon>
        <taxon>Agaricomycetes</taxon>
        <taxon>Polyporales</taxon>
        <taxon>Meruliaceae</taxon>
        <taxon>Hermanssonia</taxon>
    </lineage>
</organism>
<dbReference type="EMBL" id="MLYV02001290">
    <property type="protein sequence ID" value="PSR71248.1"/>
    <property type="molecule type" value="Genomic_DNA"/>
</dbReference>
<proteinExistence type="predicted"/>
<evidence type="ECO:0000313" key="3">
    <source>
        <dbReference type="Proteomes" id="UP000186601"/>
    </source>
</evidence>
<protein>
    <submittedName>
        <fullName evidence="2">Uncharacterized protein</fullName>
    </submittedName>
</protein>
<name>A0A2R6NG62_9APHY</name>